<reference evidence="6 7" key="1">
    <citation type="submission" date="2023-10" db="EMBL/GenBank/DDBJ databases">
        <title>Draft Genome Sequence of Candida saopaulonensis from a very Premature Infant with Sepsis.</title>
        <authorList>
            <person name="Ning Y."/>
            <person name="Dai R."/>
            <person name="Xiao M."/>
            <person name="Xu Y."/>
            <person name="Yan Q."/>
            <person name="Zhang L."/>
        </authorList>
    </citation>
    <scope>NUCLEOTIDE SEQUENCE [LARGE SCALE GENOMIC DNA]</scope>
    <source>
        <strain evidence="6 7">19XY460</strain>
    </source>
</reference>
<accession>A0AAX4HG08</accession>
<dbReference type="Pfam" id="PF01161">
    <property type="entry name" value="PBP"/>
    <property type="match status" value="1"/>
</dbReference>
<keyword evidence="2" id="KW-0496">Mitochondrion</keyword>
<evidence type="ECO:0000256" key="5">
    <source>
        <dbReference type="ARBA" id="ARBA00039444"/>
    </source>
</evidence>
<evidence type="ECO:0000256" key="3">
    <source>
        <dbReference type="ARBA" id="ARBA00037226"/>
    </source>
</evidence>
<proteinExistence type="inferred from homology"/>
<comment type="function">
    <text evidence="3">Component of the mitochondrial ribosome (mitoribosome), a dedicated translation machinery responsible for the synthesis of mitochondrial genome-encoded proteins, including at least some of the essential transmembrane subunits of the mitochondrial respiratory chain. The mitoribosomes are attached to the mitochondrial inner membrane and translation products are cotranslationally integrated into the membrane.</text>
</comment>
<keyword evidence="7" id="KW-1185">Reference proteome</keyword>
<comment type="similarity">
    <text evidence="4">Belongs to the phosphatidylethanolamine-binding protein family. Mitochondrion-specific ribosomal protein mL38 subfamily.</text>
</comment>
<dbReference type="InterPro" id="IPR035810">
    <property type="entry name" value="PEBP_euk"/>
</dbReference>
<evidence type="ECO:0000313" key="7">
    <source>
        <dbReference type="Proteomes" id="UP001338582"/>
    </source>
</evidence>
<dbReference type="Proteomes" id="UP001338582">
    <property type="component" value="Chromosome 6"/>
</dbReference>
<dbReference type="FunFam" id="3.90.280.10:FF:000004">
    <property type="entry name" value="Mitochondrial large ribosomal subunit YmL35"/>
    <property type="match status" value="1"/>
</dbReference>
<dbReference type="PANTHER" id="PTHR11362:SF82">
    <property type="entry name" value="PHOSPHATIDYLETHANOLAMINE-BINDING PROTEIN 4"/>
    <property type="match status" value="1"/>
</dbReference>
<dbReference type="CDD" id="cd00866">
    <property type="entry name" value="PEBP_euk"/>
    <property type="match status" value="1"/>
</dbReference>
<dbReference type="InterPro" id="IPR008914">
    <property type="entry name" value="PEBP"/>
</dbReference>
<dbReference type="InterPro" id="IPR036610">
    <property type="entry name" value="PEBP-like_sf"/>
</dbReference>
<dbReference type="GO" id="GO:0005739">
    <property type="term" value="C:mitochondrion"/>
    <property type="evidence" value="ECO:0007669"/>
    <property type="project" value="UniProtKB-SubCell"/>
</dbReference>
<dbReference type="Gene3D" id="3.90.280.10">
    <property type="entry name" value="PEBP-like"/>
    <property type="match status" value="1"/>
</dbReference>
<dbReference type="GeneID" id="88175791"/>
<gene>
    <name evidence="6" type="ORF">PUMCH_004731</name>
</gene>
<dbReference type="AlphaFoldDB" id="A0AAX4HG08"/>
<evidence type="ECO:0000256" key="4">
    <source>
        <dbReference type="ARBA" id="ARBA00038016"/>
    </source>
</evidence>
<dbReference type="EMBL" id="CP138899">
    <property type="protein sequence ID" value="WPK27346.1"/>
    <property type="molecule type" value="Genomic_DNA"/>
</dbReference>
<name>A0AAX4HG08_9ASCO</name>
<dbReference type="PANTHER" id="PTHR11362">
    <property type="entry name" value="PHOSPHATIDYLETHANOLAMINE-BINDING PROTEIN"/>
    <property type="match status" value="1"/>
</dbReference>
<sequence length="359" mass="40923">MSRPVARFLSSTSKARGVWSEYAARPSSLQLVDKTARNELFEGFSASGPSSMKSNNKHNYTSPELLDDTFKSAYEILEQDAARQYKFIEQNKDKLSAKQLEKAMVKTEQYNPEVMYNTREFADCLDRSVPVYRKFLKEKWESYGQMITMQRLEQLHVIPDTLPTLAPETEVNVKFGHNDEAEFADWVVPGTRLPAFAVSKPPTIEIQEFEPVENGTGLYTVLVVNPDVPDLSCNGYSTALHYALVNVPLDFVNNTITPLSLVEHPERVLKPYMPLLPEKNVPTQRACLWVFRQGHELKDVGVSESQFDIRAFAEENQLHAVGAHVWRQDYDRSTNSVRAEYGLEKGRVFDQIRNAEPLL</sequence>
<comment type="subcellular location">
    <subcellularLocation>
        <location evidence="1">Mitochondrion</location>
    </subcellularLocation>
</comment>
<dbReference type="RefSeq" id="XP_062879724.1">
    <property type="nucleotide sequence ID" value="XM_063023654.1"/>
</dbReference>
<dbReference type="Gene3D" id="1.20.58.1180">
    <property type="match status" value="1"/>
</dbReference>
<evidence type="ECO:0000256" key="2">
    <source>
        <dbReference type="ARBA" id="ARBA00023128"/>
    </source>
</evidence>
<evidence type="ECO:0000313" key="6">
    <source>
        <dbReference type="EMBL" id="WPK27346.1"/>
    </source>
</evidence>
<organism evidence="6 7">
    <name type="scientific">Australozyma saopauloensis</name>
    <dbReference type="NCBI Taxonomy" id="291208"/>
    <lineage>
        <taxon>Eukaryota</taxon>
        <taxon>Fungi</taxon>
        <taxon>Dikarya</taxon>
        <taxon>Ascomycota</taxon>
        <taxon>Saccharomycotina</taxon>
        <taxon>Pichiomycetes</taxon>
        <taxon>Metschnikowiaceae</taxon>
        <taxon>Australozyma</taxon>
    </lineage>
</organism>
<evidence type="ECO:0000256" key="1">
    <source>
        <dbReference type="ARBA" id="ARBA00004173"/>
    </source>
</evidence>
<dbReference type="KEGG" id="asau:88175791"/>
<dbReference type="SUPFAM" id="SSF49777">
    <property type="entry name" value="PEBP-like"/>
    <property type="match status" value="1"/>
</dbReference>
<protein>
    <recommendedName>
        <fullName evidence="5">Large ribosomal subunit protein mL38</fullName>
    </recommendedName>
</protein>